<evidence type="ECO:0000256" key="11">
    <source>
        <dbReference type="SAM" id="Phobius"/>
    </source>
</evidence>
<gene>
    <name evidence="12" type="ORF">C7M84_010308</name>
</gene>
<dbReference type="Proteomes" id="UP000283509">
    <property type="component" value="Unassembled WGS sequence"/>
</dbReference>
<evidence type="ECO:0000256" key="9">
    <source>
        <dbReference type="ARBA" id="ARBA00023180"/>
    </source>
</evidence>
<dbReference type="Pfam" id="PF03567">
    <property type="entry name" value="Sulfotransfer_2"/>
    <property type="match status" value="1"/>
</dbReference>
<dbReference type="PANTHER" id="PTHR12129">
    <property type="entry name" value="HEPARAN SULFATE 2-O-SULFOTRANSFERASE"/>
    <property type="match status" value="1"/>
</dbReference>
<evidence type="ECO:0000256" key="6">
    <source>
        <dbReference type="ARBA" id="ARBA00022989"/>
    </source>
</evidence>
<name>A0A423T4D0_PENVA</name>
<proteinExistence type="inferred from homology"/>
<reference evidence="12 13" key="2">
    <citation type="submission" date="2019-01" db="EMBL/GenBank/DDBJ databases">
        <title>The decoding of complex shrimp genome reveals the adaptation for benthos swimmer, frequently molting mechanism and breeding impact on genome.</title>
        <authorList>
            <person name="Sun Y."/>
            <person name="Gao Y."/>
            <person name="Yu Y."/>
        </authorList>
    </citation>
    <scope>NUCLEOTIDE SEQUENCE [LARGE SCALE GENOMIC DNA]</scope>
    <source>
        <tissue evidence="12">Muscle</tissue>
    </source>
</reference>
<evidence type="ECO:0000256" key="5">
    <source>
        <dbReference type="ARBA" id="ARBA00022968"/>
    </source>
</evidence>
<feature type="compositionally biased region" description="Low complexity" evidence="10">
    <location>
        <begin position="382"/>
        <end position="425"/>
    </location>
</feature>
<dbReference type="InterPro" id="IPR007734">
    <property type="entry name" value="Heparan_SO4_2-O-STrfase"/>
</dbReference>
<keyword evidence="9" id="KW-0325">Glycoprotein</keyword>
<dbReference type="GO" id="GO:0008146">
    <property type="term" value="F:sulfotransferase activity"/>
    <property type="evidence" value="ECO:0007669"/>
    <property type="project" value="InterPro"/>
</dbReference>
<dbReference type="InterPro" id="IPR027417">
    <property type="entry name" value="P-loop_NTPase"/>
</dbReference>
<evidence type="ECO:0000256" key="4">
    <source>
        <dbReference type="ARBA" id="ARBA00022692"/>
    </source>
</evidence>
<dbReference type="SUPFAM" id="SSF52540">
    <property type="entry name" value="P-loop containing nucleoside triphosphate hydrolases"/>
    <property type="match status" value="1"/>
</dbReference>
<keyword evidence="8 11" id="KW-0472">Membrane</keyword>
<dbReference type="PANTHER" id="PTHR12129:SF20">
    <property type="entry name" value="HEPARAN SULFATE 2-O-SULFOTRANSFERASE PIPE"/>
    <property type="match status" value="1"/>
</dbReference>
<keyword evidence="3 12" id="KW-0808">Transferase</keyword>
<keyword evidence="13" id="KW-1185">Reference proteome</keyword>
<keyword evidence="7" id="KW-0333">Golgi apparatus</keyword>
<feature type="compositionally biased region" description="Low complexity" evidence="10">
    <location>
        <begin position="350"/>
        <end position="374"/>
    </location>
</feature>
<comment type="caution">
    <text evidence="12">The sequence shown here is derived from an EMBL/GenBank/DDBJ whole genome shotgun (WGS) entry which is preliminary data.</text>
</comment>
<evidence type="ECO:0000256" key="10">
    <source>
        <dbReference type="SAM" id="MobiDB-lite"/>
    </source>
</evidence>
<evidence type="ECO:0000256" key="3">
    <source>
        <dbReference type="ARBA" id="ARBA00022679"/>
    </source>
</evidence>
<evidence type="ECO:0000256" key="2">
    <source>
        <dbReference type="ARBA" id="ARBA00010569"/>
    </source>
</evidence>
<comment type="similarity">
    <text evidence="2">Belongs to the sulfotransferase 3 family.</text>
</comment>
<keyword evidence="5" id="KW-0735">Signal-anchor</keyword>
<protein>
    <submittedName>
        <fullName evidence="12">Putative heparan sulfate 2-O-sulfotransferase pipe-like isoform X1</fullName>
    </submittedName>
</protein>
<organism evidence="12 13">
    <name type="scientific">Penaeus vannamei</name>
    <name type="common">Whiteleg shrimp</name>
    <name type="synonym">Litopenaeus vannamei</name>
    <dbReference type="NCBI Taxonomy" id="6689"/>
    <lineage>
        <taxon>Eukaryota</taxon>
        <taxon>Metazoa</taxon>
        <taxon>Ecdysozoa</taxon>
        <taxon>Arthropoda</taxon>
        <taxon>Crustacea</taxon>
        <taxon>Multicrustacea</taxon>
        <taxon>Malacostraca</taxon>
        <taxon>Eumalacostraca</taxon>
        <taxon>Eucarida</taxon>
        <taxon>Decapoda</taxon>
        <taxon>Dendrobranchiata</taxon>
        <taxon>Penaeoidea</taxon>
        <taxon>Penaeidae</taxon>
        <taxon>Penaeus</taxon>
    </lineage>
</organism>
<keyword evidence="6 11" id="KW-1133">Transmembrane helix</keyword>
<evidence type="ECO:0000313" key="13">
    <source>
        <dbReference type="Proteomes" id="UP000283509"/>
    </source>
</evidence>
<evidence type="ECO:0000313" key="12">
    <source>
        <dbReference type="EMBL" id="ROT71382.1"/>
    </source>
</evidence>
<dbReference type="EMBL" id="QCYY01002302">
    <property type="protein sequence ID" value="ROT71382.1"/>
    <property type="molecule type" value="Genomic_DNA"/>
</dbReference>
<accession>A0A423T4D0</accession>
<evidence type="ECO:0000256" key="1">
    <source>
        <dbReference type="ARBA" id="ARBA00004323"/>
    </source>
</evidence>
<keyword evidence="4 11" id="KW-0812">Transmembrane</keyword>
<dbReference type="AlphaFoldDB" id="A0A423T4D0"/>
<evidence type="ECO:0000256" key="7">
    <source>
        <dbReference type="ARBA" id="ARBA00023034"/>
    </source>
</evidence>
<comment type="subcellular location">
    <subcellularLocation>
        <location evidence="1">Golgi apparatus membrane</location>
        <topology evidence="1">Single-pass type II membrane protein</topology>
    </subcellularLocation>
</comment>
<evidence type="ECO:0000256" key="8">
    <source>
        <dbReference type="ARBA" id="ARBA00023136"/>
    </source>
</evidence>
<dbReference type="InterPro" id="IPR005331">
    <property type="entry name" value="Sulfotransferase"/>
</dbReference>
<dbReference type="OrthoDB" id="10019582at2759"/>
<dbReference type="GO" id="GO:0000139">
    <property type="term" value="C:Golgi membrane"/>
    <property type="evidence" value="ECO:0007669"/>
    <property type="project" value="UniProtKB-SubCell"/>
</dbReference>
<sequence length="743" mass="81866">MVEGRPVKAMIDPIPAGSKAQRGKPACICSFPRPLRREDERRMFSLGRNLSDEYGRQLQIAPLEYHDDLQDWLNKPRLIVSRRGSAASPKQRFLTKKGGVKGSLARSQSLLRKFLAKGVSYRNWLLSTRASWLPPLVLPRLLKRLAVCVFIFIVIWVVLNGFFPSSADLAQKESVVVARGLSSDDALLNYDLEELQSPEGRYDLFRKIYGGEQAGGLPYRQLYRRPPPVQEPIPMMPLALPDGTAPEEVNGVPSDDVVLKYGDEAMKTIDGRYSLFKKIYGGSARRTGWFLNAKVYGDQPAHFGLPGQPVGVQGQPIGVPAQPVGVPGQPVGVPAQPVPVRYPGQNIGLQGQLPGQPAVVPGGAPAQPAVLPVQPGIPPGQPAGQPVQVPGNQALGAPGQPPGQAAGVPGQAAGVPGQVAGAPAQPRDPTNENGGLGENPFNKVPEGGAAQPAEDNQGEAATEDVVPSSRNVTMPETRLVIFSAVPKCGSATTAKLFKTLSSMNRFTAMVPQIRIQPRLAEQQREVLLKNLMTHALKVPVAYVRHLFYMDNIKLGFPQVSWVAIVRDPVERLISQFYYVRIESRYDAVKLLEGRKPSQEFFNMTLDECVPAKDTRCWYRKGTHQMLQLSFFCGQETFCQLVGDRKALQLAKYHAETRYSAVGLLEELPLSYKVFQHYLPLFFGKATTIEEGTGNMRLNGQDDKPTVSERTKNMMRSYLKEDLEFYQFLKQRLYLQAEAISKQQ</sequence>
<dbReference type="Gene3D" id="3.40.50.300">
    <property type="entry name" value="P-loop containing nucleotide triphosphate hydrolases"/>
    <property type="match status" value="1"/>
</dbReference>
<feature type="transmembrane region" description="Helical" evidence="11">
    <location>
        <begin position="145"/>
        <end position="163"/>
    </location>
</feature>
<reference evidence="12 13" key="1">
    <citation type="submission" date="2018-04" db="EMBL/GenBank/DDBJ databases">
        <authorList>
            <person name="Zhang X."/>
            <person name="Yuan J."/>
            <person name="Li F."/>
            <person name="Xiang J."/>
        </authorList>
    </citation>
    <scope>NUCLEOTIDE SEQUENCE [LARGE SCALE GENOMIC DNA]</scope>
    <source>
        <tissue evidence="12">Muscle</tissue>
    </source>
</reference>
<feature type="region of interest" description="Disordered" evidence="10">
    <location>
        <begin position="347"/>
        <end position="467"/>
    </location>
</feature>